<dbReference type="Proteomes" id="UP001597018">
    <property type="component" value="Unassembled WGS sequence"/>
</dbReference>
<comment type="caution">
    <text evidence="1">The sequence shown here is derived from an EMBL/GenBank/DDBJ whole genome shotgun (WGS) entry which is preliminary data.</text>
</comment>
<dbReference type="RefSeq" id="WP_263247395.1">
    <property type="nucleotide sequence ID" value="NZ_BAABLT010000020.1"/>
</dbReference>
<protein>
    <submittedName>
        <fullName evidence="1">Uncharacterized protein</fullName>
    </submittedName>
</protein>
<proteinExistence type="predicted"/>
<sequence>MHPVLTTASRVTCGHPPGAVHAAGRAKLAVGGSPVLRRADLDGAAVENCGIQPASDASGPTAVKCLAVTGITAGVSSRLRVGGEPVLLDSLAGKTNGMLAKKTPQELLAATAVQDKLRAT</sequence>
<name>A0ABW3FV06_9PSEU</name>
<dbReference type="EMBL" id="JBHTIW010000005">
    <property type="protein sequence ID" value="MFD0920112.1"/>
    <property type="molecule type" value="Genomic_DNA"/>
</dbReference>
<organism evidence="1 2">
    <name type="scientific">Saccharopolyspora rosea</name>
    <dbReference type="NCBI Taxonomy" id="524884"/>
    <lineage>
        <taxon>Bacteria</taxon>
        <taxon>Bacillati</taxon>
        <taxon>Actinomycetota</taxon>
        <taxon>Actinomycetes</taxon>
        <taxon>Pseudonocardiales</taxon>
        <taxon>Pseudonocardiaceae</taxon>
        <taxon>Saccharopolyspora</taxon>
    </lineage>
</organism>
<keyword evidence="2" id="KW-1185">Reference proteome</keyword>
<evidence type="ECO:0000313" key="2">
    <source>
        <dbReference type="Proteomes" id="UP001597018"/>
    </source>
</evidence>
<reference evidence="2" key="1">
    <citation type="journal article" date="2019" name="Int. J. Syst. Evol. Microbiol.">
        <title>The Global Catalogue of Microorganisms (GCM) 10K type strain sequencing project: providing services to taxonomists for standard genome sequencing and annotation.</title>
        <authorList>
            <consortium name="The Broad Institute Genomics Platform"/>
            <consortium name="The Broad Institute Genome Sequencing Center for Infectious Disease"/>
            <person name="Wu L."/>
            <person name="Ma J."/>
        </authorList>
    </citation>
    <scope>NUCLEOTIDE SEQUENCE [LARGE SCALE GENOMIC DNA]</scope>
    <source>
        <strain evidence="2">CCUG 56401</strain>
    </source>
</reference>
<gene>
    <name evidence="1" type="ORF">ACFQ16_10200</name>
</gene>
<accession>A0ABW3FV06</accession>
<evidence type="ECO:0000313" key="1">
    <source>
        <dbReference type="EMBL" id="MFD0920112.1"/>
    </source>
</evidence>